<accession>A0A4V4HGK8</accession>
<feature type="compositionally biased region" description="Basic and acidic residues" evidence="2">
    <location>
        <begin position="410"/>
        <end position="420"/>
    </location>
</feature>
<feature type="compositionally biased region" description="Low complexity" evidence="2">
    <location>
        <begin position="381"/>
        <end position="395"/>
    </location>
</feature>
<protein>
    <recommendedName>
        <fullName evidence="3">GDP/GTP exchange factor Sec2 N-terminal domain-containing protein</fullName>
    </recommendedName>
</protein>
<feature type="compositionally biased region" description="Polar residues" evidence="2">
    <location>
        <begin position="1"/>
        <end position="10"/>
    </location>
</feature>
<evidence type="ECO:0000256" key="2">
    <source>
        <dbReference type="SAM" id="MobiDB-lite"/>
    </source>
</evidence>
<feature type="compositionally biased region" description="Polar residues" evidence="2">
    <location>
        <begin position="145"/>
        <end position="161"/>
    </location>
</feature>
<dbReference type="OrthoDB" id="5560525at2759"/>
<dbReference type="InterPro" id="IPR009449">
    <property type="entry name" value="Sec2_N"/>
</dbReference>
<name>A0A4V4HGK8_DENBC</name>
<keyword evidence="1" id="KW-0175">Coiled coil</keyword>
<dbReference type="EMBL" id="ML179123">
    <property type="protein sequence ID" value="THU99235.1"/>
    <property type="molecule type" value="Genomic_DNA"/>
</dbReference>
<proteinExistence type="predicted"/>
<dbReference type="AlphaFoldDB" id="A0A4V4HGK8"/>
<dbReference type="PANTHER" id="PTHR14430">
    <property type="entry name" value="RABIN3-RELATED"/>
    <property type="match status" value="1"/>
</dbReference>
<dbReference type="Gene3D" id="6.10.140.910">
    <property type="match status" value="1"/>
</dbReference>
<feature type="region of interest" description="Disordered" evidence="2">
    <location>
        <begin position="109"/>
        <end position="247"/>
    </location>
</feature>
<feature type="compositionally biased region" description="Polar residues" evidence="2">
    <location>
        <begin position="365"/>
        <end position="378"/>
    </location>
</feature>
<dbReference type="GO" id="GO:0005085">
    <property type="term" value="F:guanyl-nucleotide exchange factor activity"/>
    <property type="evidence" value="ECO:0007669"/>
    <property type="project" value="InterPro"/>
</dbReference>
<feature type="region of interest" description="Disordered" evidence="2">
    <location>
        <begin position="337"/>
        <end position="549"/>
    </location>
</feature>
<feature type="compositionally biased region" description="Basic and acidic residues" evidence="2">
    <location>
        <begin position="449"/>
        <end position="460"/>
    </location>
</feature>
<feature type="compositionally biased region" description="Polar residues" evidence="2">
    <location>
        <begin position="19"/>
        <end position="30"/>
    </location>
</feature>
<organism evidence="4 5">
    <name type="scientific">Dendrothele bispora (strain CBS 962.96)</name>
    <dbReference type="NCBI Taxonomy" id="1314807"/>
    <lineage>
        <taxon>Eukaryota</taxon>
        <taxon>Fungi</taxon>
        <taxon>Dikarya</taxon>
        <taxon>Basidiomycota</taxon>
        <taxon>Agaricomycotina</taxon>
        <taxon>Agaricomycetes</taxon>
        <taxon>Agaricomycetidae</taxon>
        <taxon>Agaricales</taxon>
        <taxon>Agaricales incertae sedis</taxon>
        <taxon>Dendrothele</taxon>
    </lineage>
</organism>
<evidence type="ECO:0000259" key="3">
    <source>
        <dbReference type="Pfam" id="PF06428"/>
    </source>
</evidence>
<dbReference type="Proteomes" id="UP000297245">
    <property type="component" value="Unassembled WGS sequence"/>
</dbReference>
<feature type="compositionally biased region" description="Low complexity" evidence="2">
    <location>
        <begin position="185"/>
        <end position="228"/>
    </location>
</feature>
<feature type="compositionally biased region" description="Low complexity" evidence="2">
    <location>
        <begin position="507"/>
        <end position="523"/>
    </location>
</feature>
<evidence type="ECO:0000256" key="1">
    <source>
        <dbReference type="ARBA" id="ARBA00023054"/>
    </source>
</evidence>
<feature type="compositionally biased region" description="Polar residues" evidence="2">
    <location>
        <begin position="229"/>
        <end position="245"/>
    </location>
</feature>
<dbReference type="GO" id="GO:0006887">
    <property type="term" value="P:exocytosis"/>
    <property type="evidence" value="ECO:0007669"/>
    <property type="project" value="TreeGrafter"/>
</dbReference>
<gene>
    <name evidence="4" type="ORF">K435DRAFT_964552</name>
</gene>
<dbReference type="Pfam" id="PF06428">
    <property type="entry name" value="Sec2p"/>
    <property type="match status" value="1"/>
</dbReference>
<keyword evidence="5" id="KW-1185">Reference proteome</keyword>
<reference evidence="4 5" key="1">
    <citation type="journal article" date="2019" name="Nat. Ecol. Evol.">
        <title>Megaphylogeny resolves global patterns of mushroom evolution.</title>
        <authorList>
            <person name="Varga T."/>
            <person name="Krizsan K."/>
            <person name="Foldi C."/>
            <person name="Dima B."/>
            <person name="Sanchez-Garcia M."/>
            <person name="Sanchez-Ramirez S."/>
            <person name="Szollosi G.J."/>
            <person name="Szarkandi J.G."/>
            <person name="Papp V."/>
            <person name="Albert L."/>
            <person name="Andreopoulos W."/>
            <person name="Angelini C."/>
            <person name="Antonin V."/>
            <person name="Barry K.W."/>
            <person name="Bougher N.L."/>
            <person name="Buchanan P."/>
            <person name="Buyck B."/>
            <person name="Bense V."/>
            <person name="Catcheside P."/>
            <person name="Chovatia M."/>
            <person name="Cooper J."/>
            <person name="Damon W."/>
            <person name="Desjardin D."/>
            <person name="Finy P."/>
            <person name="Geml J."/>
            <person name="Haridas S."/>
            <person name="Hughes K."/>
            <person name="Justo A."/>
            <person name="Karasinski D."/>
            <person name="Kautmanova I."/>
            <person name="Kiss B."/>
            <person name="Kocsube S."/>
            <person name="Kotiranta H."/>
            <person name="LaButti K.M."/>
            <person name="Lechner B.E."/>
            <person name="Liimatainen K."/>
            <person name="Lipzen A."/>
            <person name="Lukacs Z."/>
            <person name="Mihaltcheva S."/>
            <person name="Morgado L.N."/>
            <person name="Niskanen T."/>
            <person name="Noordeloos M.E."/>
            <person name="Ohm R.A."/>
            <person name="Ortiz-Santana B."/>
            <person name="Ovrebo C."/>
            <person name="Racz N."/>
            <person name="Riley R."/>
            <person name="Savchenko A."/>
            <person name="Shiryaev A."/>
            <person name="Soop K."/>
            <person name="Spirin V."/>
            <person name="Szebenyi C."/>
            <person name="Tomsovsky M."/>
            <person name="Tulloss R.E."/>
            <person name="Uehling J."/>
            <person name="Grigoriev I.V."/>
            <person name="Vagvolgyi C."/>
            <person name="Papp T."/>
            <person name="Martin F.M."/>
            <person name="Miettinen O."/>
            <person name="Hibbett D.S."/>
            <person name="Nagy L.G."/>
        </authorList>
    </citation>
    <scope>NUCLEOTIDE SEQUENCE [LARGE SCALE GENOMIC DNA]</scope>
    <source>
        <strain evidence="4 5">CBS 962.96</strain>
    </source>
</reference>
<feature type="compositionally biased region" description="Pro residues" evidence="2">
    <location>
        <begin position="169"/>
        <end position="182"/>
    </location>
</feature>
<evidence type="ECO:0000313" key="5">
    <source>
        <dbReference type="Proteomes" id="UP000297245"/>
    </source>
</evidence>
<feature type="compositionally biased region" description="Basic and acidic residues" evidence="2">
    <location>
        <begin position="117"/>
        <end position="129"/>
    </location>
</feature>
<evidence type="ECO:0000313" key="4">
    <source>
        <dbReference type="EMBL" id="THU99235.1"/>
    </source>
</evidence>
<dbReference type="GO" id="GO:0070319">
    <property type="term" value="C:Golgi to plasma membrane transport vesicle"/>
    <property type="evidence" value="ECO:0007669"/>
    <property type="project" value="TreeGrafter"/>
</dbReference>
<dbReference type="InterPro" id="IPR040351">
    <property type="entry name" value="RAB3IL/RAB3IP/Sec2"/>
</dbReference>
<dbReference type="PANTHER" id="PTHR14430:SF0">
    <property type="entry name" value="SEC2P DOMAIN-CONTAINING PROTEIN"/>
    <property type="match status" value="1"/>
</dbReference>
<dbReference type="GO" id="GO:0051286">
    <property type="term" value="C:cell tip"/>
    <property type="evidence" value="ECO:0007669"/>
    <property type="project" value="TreeGrafter"/>
</dbReference>
<feature type="compositionally biased region" description="Basic and acidic residues" evidence="2">
    <location>
        <begin position="427"/>
        <end position="436"/>
    </location>
</feature>
<sequence length="549" mass="59016">MLHFPSSSNGPLKKHDSRNLNATQQKSSSDPMFLKIEEELHDARRVQQHGQEDDLRMALSMVITRVSEMSTLLSETYKTQADLEVQLNVAKSNLQLVIANNEMLEEALKSGNGNKDVGWRRSRESRDSNSTRTNSVDIPPAASRSHVNAPSSEQGHASSPISPALHSPSTPPPPTPATPAPPQQSDGSGSRFFKFRFASSSSTSSNSSSKPPSRPMTPTSATPPTYSPNANQNPYSGGIPTSASVPSLPEHIQNREKEIESLMAELEKERTARKAVLDEKAALEAELESLSQALFEEANKMVSQERIKRFETEEELKEARQQKQALRDALRVVESEVEVLRSTSSATNSPNPGANGPMSVISALQGLSTRSRSSSQVALKSPPRSRSGSVESVVRLGVDGELIPVPDSAHGGKEKGKDQAEEQAESEDVKLEDKKYAANVVENDTGFDSEPREAEKEKRHSLITGGAPESLDPPSPYHSSPLEPGSAVPISTAYAGLGLPSDEDEPSPWADVPSSSSASSFPQPAVPLTPAVTGETPSMSIYSTALGMR</sequence>
<feature type="region of interest" description="Disordered" evidence="2">
    <location>
        <begin position="1"/>
        <end position="30"/>
    </location>
</feature>
<feature type="domain" description="GDP/GTP exchange factor Sec2 N-terminal" evidence="3">
    <location>
        <begin position="251"/>
        <end position="336"/>
    </location>
</feature>
<dbReference type="SUPFAM" id="SSF144284">
    <property type="entry name" value="Sec2 N-terminal region"/>
    <property type="match status" value="1"/>
</dbReference>